<dbReference type="GO" id="GO:0005783">
    <property type="term" value="C:endoplasmic reticulum"/>
    <property type="evidence" value="ECO:0007669"/>
    <property type="project" value="EnsemblFungi"/>
</dbReference>
<evidence type="ECO:0000256" key="6">
    <source>
        <dbReference type="ARBA" id="ARBA00022679"/>
    </source>
</evidence>
<evidence type="ECO:0000256" key="11">
    <source>
        <dbReference type="ARBA" id="ARBA00023166"/>
    </source>
</evidence>
<dbReference type="GO" id="GO:0005811">
    <property type="term" value="C:lipid droplet"/>
    <property type="evidence" value="ECO:0007669"/>
    <property type="project" value="EnsemblFungi"/>
</dbReference>
<dbReference type="GO" id="GO:0042802">
    <property type="term" value="F:identical protein binding"/>
    <property type="evidence" value="ECO:0007669"/>
    <property type="project" value="EnsemblFungi"/>
</dbReference>
<dbReference type="EC" id="2.1.1.41" evidence="2 16"/>
<dbReference type="InterPro" id="IPR030384">
    <property type="entry name" value="MeTrfase_SMT"/>
</dbReference>
<evidence type="ECO:0000256" key="14">
    <source>
        <dbReference type="ARBA" id="ARBA00075762"/>
    </source>
</evidence>
<comment type="function">
    <text evidence="16">Catalyzes the methyl transfer from S-adenosyl-methionine to the C-24 of zymosterol to form fecosterol.</text>
</comment>
<dbReference type="UniPathway" id="UPA00768">
    <property type="reaction ID" value="UER00760"/>
</dbReference>
<keyword evidence="12 16" id="KW-0753">Steroid metabolism</keyword>
<keyword evidence="10 16" id="KW-0443">Lipid metabolism</keyword>
<dbReference type="InterPro" id="IPR013705">
    <property type="entry name" value="Sterol_MeTrfase_C"/>
</dbReference>
<evidence type="ECO:0000256" key="8">
    <source>
        <dbReference type="ARBA" id="ARBA00022955"/>
    </source>
</evidence>
<dbReference type="CDD" id="cd02440">
    <property type="entry name" value="AdoMet_MTases"/>
    <property type="match status" value="1"/>
</dbReference>
<evidence type="ECO:0000256" key="3">
    <source>
        <dbReference type="ARBA" id="ARBA00018176"/>
    </source>
</evidence>
<evidence type="ECO:0000256" key="2">
    <source>
        <dbReference type="ARBA" id="ARBA00011968"/>
    </source>
</evidence>
<dbReference type="InterPro" id="IPR013216">
    <property type="entry name" value="Methyltransf_11"/>
</dbReference>
<protein>
    <recommendedName>
        <fullName evidence="3 16">Sterol 24-C-methyltransferase</fullName>
        <ecNumber evidence="2 16">2.1.1.41</ecNumber>
    </recommendedName>
    <alternativeName>
        <fullName evidence="14 16">Delta(24)-sterol C-methyltransferase</fullName>
    </alternativeName>
</protein>
<keyword evidence="8 16" id="KW-0752">Steroid biosynthesis</keyword>
<dbReference type="GO" id="GO:0006696">
    <property type="term" value="P:ergosterol biosynthetic process"/>
    <property type="evidence" value="ECO:0007669"/>
    <property type="project" value="EnsemblFungi"/>
</dbReference>
<evidence type="ECO:0000256" key="13">
    <source>
        <dbReference type="ARBA" id="ARBA00038188"/>
    </source>
</evidence>
<keyword evidence="5 15" id="KW-0489">Methyltransferase</keyword>
<gene>
    <name evidence="18" type="ORF">HYPBUDRAFT_102396</name>
</gene>
<evidence type="ECO:0000256" key="4">
    <source>
        <dbReference type="ARBA" id="ARBA00022516"/>
    </source>
</evidence>
<dbReference type="STRING" id="984485.A0A1E4RT91"/>
<evidence type="ECO:0000256" key="9">
    <source>
        <dbReference type="ARBA" id="ARBA00023011"/>
    </source>
</evidence>
<organism evidence="18 19">
    <name type="scientific">Hyphopichia burtonii NRRL Y-1933</name>
    <dbReference type="NCBI Taxonomy" id="984485"/>
    <lineage>
        <taxon>Eukaryota</taxon>
        <taxon>Fungi</taxon>
        <taxon>Dikarya</taxon>
        <taxon>Ascomycota</taxon>
        <taxon>Saccharomycotina</taxon>
        <taxon>Pichiomycetes</taxon>
        <taxon>Debaryomycetaceae</taxon>
        <taxon>Hyphopichia</taxon>
    </lineage>
</organism>
<name>A0A1E4RT91_9ASCO</name>
<dbReference type="FunFam" id="3.40.50.150:FF:000121">
    <property type="entry name" value="Sterol 24-C-methyltransferase"/>
    <property type="match status" value="1"/>
</dbReference>
<keyword evidence="11 16" id="KW-1207">Sterol metabolism</keyword>
<accession>A0A1E4RT91</accession>
<evidence type="ECO:0000256" key="7">
    <source>
        <dbReference type="ARBA" id="ARBA00022691"/>
    </source>
</evidence>
<evidence type="ECO:0000256" key="10">
    <source>
        <dbReference type="ARBA" id="ARBA00023098"/>
    </source>
</evidence>
<evidence type="ECO:0000256" key="15">
    <source>
        <dbReference type="PROSITE-ProRule" id="PRU01022"/>
    </source>
</evidence>
<evidence type="ECO:0000256" key="1">
    <source>
        <dbReference type="ARBA" id="ARBA00005004"/>
    </source>
</evidence>
<evidence type="ECO:0000313" key="19">
    <source>
        <dbReference type="Proteomes" id="UP000095085"/>
    </source>
</evidence>
<evidence type="ECO:0000256" key="12">
    <source>
        <dbReference type="ARBA" id="ARBA00023221"/>
    </source>
</evidence>
<dbReference type="Gene3D" id="3.40.50.150">
    <property type="entry name" value="Vaccinia Virus protein VP39"/>
    <property type="match status" value="1"/>
</dbReference>
<keyword evidence="9 16" id="KW-0756">Sterol biosynthesis</keyword>
<evidence type="ECO:0000256" key="5">
    <source>
        <dbReference type="ARBA" id="ARBA00022603"/>
    </source>
</evidence>
<comment type="catalytic activity">
    <reaction evidence="16">
        <text>zymosterol + S-adenosyl-L-methionine = fecosterol + S-adenosyl-L-homocysteine + H(+)</text>
        <dbReference type="Rhea" id="RHEA:21128"/>
        <dbReference type="ChEBI" id="CHEBI:15378"/>
        <dbReference type="ChEBI" id="CHEBI:17038"/>
        <dbReference type="ChEBI" id="CHEBI:18252"/>
        <dbReference type="ChEBI" id="CHEBI:57856"/>
        <dbReference type="ChEBI" id="CHEBI:59789"/>
        <dbReference type="EC" id="2.1.1.41"/>
    </reaction>
</comment>
<dbReference type="PROSITE" id="PS51685">
    <property type="entry name" value="SAM_MT_ERG6_SMT"/>
    <property type="match status" value="1"/>
</dbReference>
<evidence type="ECO:0000259" key="17">
    <source>
        <dbReference type="PROSITE" id="PS51685"/>
    </source>
</evidence>
<sequence>MAAPSITSNSTSSTSNIKLAEKNHQRDQQFAKALHGDSYKKTGLSALISKAKDASAVATNGYFKHWDGGVTKEDEDKRLEDYSQLTAHYYNLVTDFYEYGWGSSFHFSRYYKGEAFRQATARHEHYLAHKMNIHENMKVLDVGCGVGGPGREICRFTDCSIVGLNNNDYQVERANFYAQKYGLQDKLSYVKGDFMQMDFEPESFDAVYAIEATVHAPVLEGVYSEIYKVLKPGGVFGVYEWVMTDEYDESNEEHRKIAYGIEVGDGIPKMYKRDVAEQALKNVGFEIEYESDLADRDDSIPWYYPLAGEWKYVQTLGDAFTIFRTSKLGRAVTTEAVGLMEKLGLAPKGSKQVTNALEDAAVNLVEGGRQKLFTPMMLYVCRKPLDAEN</sequence>
<evidence type="ECO:0000256" key="16">
    <source>
        <dbReference type="RuleBase" id="RU362025"/>
    </source>
</evidence>
<keyword evidence="19" id="KW-1185">Reference proteome</keyword>
<dbReference type="EMBL" id="KV454538">
    <property type="protein sequence ID" value="ODV70497.1"/>
    <property type="molecule type" value="Genomic_DNA"/>
</dbReference>
<dbReference type="Pfam" id="PF08241">
    <property type="entry name" value="Methyltransf_11"/>
    <property type="match status" value="1"/>
</dbReference>
<dbReference type="AlphaFoldDB" id="A0A1E4RT91"/>
<dbReference type="GeneID" id="30992746"/>
<keyword evidence="6 15" id="KW-0808">Transferase</keyword>
<dbReference type="OrthoDB" id="540004at2759"/>
<evidence type="ECO:0000313" key="18">
    <source>
        <dbReference type="EMBL" id="ODV70497.1"/>
    </source>
</evidence>
<keyword evidence="4 16" id="KW-0444">Lipid biosynthesis</keyword>
<feature type="domain" description="SAM-dependent methyltransferase Erg6/SMT-type" evidence="17">
    <location>
        <begin position="89"/>
        <end position="384"/>
    </location>
</feature>
<keyword evidence="7 15" id="KW-0949">S-adenosyl-L-methionine</keyword>
<dbReference type="InterPro" id="IPR050447">
    <property type="entry name" value="Erg6_SMT_methyltransf"/>
</dbReference>
<comment type="similarity">
    <text evidence="13 15 16">Belongs to the class I-like SAM-binding methyltransferase superfamily. Erg6/SMT family.</text>
</comment>
<dbReference type="GO" id="GO:0003838">
    <property type="term" value="F:sterol 24-C-methyltransferase activity"/>
    <property type="evidence" value="ECO:0007669"/>
    <property type="project" value="UniProtKB-EC"/>
</dbReference>
<dbReference type="Proteomes" id="UP000095085">
    <property type="component" value="Unassembled WGS sequence"/>
</dbReference>
<comment type="pathway">
    <text evidence="1 16">Steroid metabolism; ergosterol biosynthesis; ergosterol from zymosterol: step 1/5.</text>
</comment>
<dbReference type="RefSeq" id="XP_020079564.1">
    <property type="nucleotide sequence ID" value="XM_020218196.1"/>
</dbReference>
<proteinExistence type="inferred from homology"/>
<dbReference type="InterPro" id="IPR029063">
    <property type="entry name" value="SAM-dependent_MTases_sf"/>
</dbReference>
<dbReference type="Pfam" id="PF08498">
    <property type="entry name" value="Sterol_MT_C"/>
    <property type="match status" value="1"/>
</dbReference>
<dbReference type="PANTHER" id="PTHR44068">
    <property type="entry name" value="ZGC:194242"/>
    <property type="match status" value="1"/>
</dbReference>
<reference evidence="19" key="1">
    <citation type="submission" date="2016-05" db="EMBL/GenBank/DDBJ databases">
        <title>Comparative genomics of biotechnologically important yeasts.</title>
        <authorList>
            <consortium name="DOE Joint Genome Institute"/>
            <person name="Riley R."/>
            <person name="Haridas S."/>
            <person name="Wolfe K.H."/>
            <person name="Lopes M.R."/>
            <person name="Hittinger C.T."/>
            <person name="Goker M."/>
            <person name="Salamov A."/>
            <person name="Wisecaver J."/>
            <person name="Long T.M."/>
            <person name="Aerts A.L."/>
            <person name="Barry K."/>
            <person name="Choi C."/>
            <person name="Clum A."/>
            <person name="Coughlan A.Y."/>
            <person name="Deshpande S."/>
            <person name="Douglass A.P."/>
            <person name="Hanson S.J."/>
            <person name="Klenk H.-P."/>
            <person name="Labutti K."/>
            <person name="Lapidus A."/>
            <person name="Lindquist E."/>
            <person name="Lipzen A."/>
            <person name="Meier-Kolthoff J.P."/>
            <person name="Ohm R.A."/>
            <person name="Otillar R.P."/>
            <person name="Pangilinan J."/>
            <person name="Peng Y."/>
            <person name="Rokas A."/>
            <person name="Rosa C.A."/>
            <person name="Scheuner C."/>
            <person name="Sibirny A.A."/>
            <person name="Slot J.C."/>
            <person name="Stielow J.B."/>
            <person name="Sun H."/>
            <person name="Kurtzman C.P."/>
            <person name="Blackwell M."/>
            <person name="Grigoriev I.V."/>
            <person name="Jeffries T.W."/>
        </authorList>
    </citation>
    <scope>NUCLEOTIDE SEQUENCE [LARGE SCALE GENOMIC DNA]</scope>
    <source>
        <strain evidence="19">NRRL Y-1933</strain>
    </source>
</reference>
<dbReference type="GO" id="GO:0032259">
    <property type="term" value="P:methylation"/>
    <property type="evidence" value="ECO:0007669"/>
    <property type="project" value="UniProtKB-KW"/>
</dbReference>
<dbReference type="PANTHER" id="PTHR44068:SF1">
    <property type="entry name" value="HYPOTHETICAL LOC100005854"/>
    <property type="match status" value="1"/>
</dbReference>
<dbReference type="SUPFAM" id="SSF53335">
    <property type="entry name" value="S-adenosyl-L-methionine-dependent methyltransferases"/>
    <property type="match status" value="1"/>
</dbReference>